<dbReference type="GO" id="GO:0003682">
    <property type="term" value="F:chromatin binding"/>
    <property type="evidence" value="ECO:0007669"/>
    <property type="project" value="InterPro"/>
</dbReference>
<evidence type="ECO:0000313" key="2">
    <source>
        <dbReference type="EMBL" id="KAK7061334.1"/>
    </source>
</evidence>
<name>A0AAW0E9H4_9AGAR</name>
<dbReference type="EMBL" id="JAWWNJ010000002">
    <property type="protein sequence ID" value="KAK7061334.1"/>
    <property type="molecule type" value="Genomic_DNA"/>
</dbReference>
<organism evidence="2 3">
    <name type="scientific">Favolaschia claudopus</name>
    <dbReference type="NCBI Taxonomy" id="2862362"/>
    <lineage>
        <taxon>Eukaryota</taxon>
        <taxon>Fungi</taxon>
        <taxon>Dikarya</taxon>
        <taxon>Basidiomycota</taxon>
        <taxon>Agaricomycotina</taxon>
        <taxon>Agaricomycetes</taxon>
        <taxon>Agaricomycetidae</taxon>
        <taxon>Agaricales</taxon>
        <taxon>Marasmiineae</taxon>
        <taxon>Mycenaceae</taxon>
        <taxon>Favolaschia</taxon>
    </lineage>
</organism>
<sequence length="371" mass="41840">MSTSRQKKRKPTARARTVPTVEEFAALEPYGHFSVTDDNGEEVRFSLGDTAAVLPHHIAVGTQLPPHKYWVVKILAIGVRHPRPQRKKARLNTIQQQIPEVWVKINWFYSPTEISYKIQGFHASHCSNFERIYSDHSDIVSALTFEALAPTTRFREDDPDQTPIPADEFFYRYFFKTSSPRYEIYVLHASTNSKGSEVGCFCDCPYNIRDKSPLRIMHMCPRPSCRRFYHRDCLLEHGHWGPTTDPLVHLACSPDSDLLPSKFVEAKPRSKKCRASQHIEPEIPSSLLRLAAQPIVRGAALPALGIVGNAKDVVYARRLVYSAWQGTTVPHTWQDSVDVTTSMVDSVLTPIQLEETGQECALACPKCGGPI</sequence>
<accession>A0AAW0E9H4</accession>
<gene>
    <name evidence="2" type="ORF">R3P38DRAFT_2828920</name>
</gene>
<feature type="domain" description="BAH" evidence="1">
    <location>
        <begin position="43"/>
        <end position="186"/>
    </location>
</feature>
<evidence type="ECO:0000313" key="3">
    <source>
        <dbReference type="Proteomes" id="UP001362999"/>
    </source>
</evidence>
<dbReference type="PROSITE" id="PS51038">
    <property type="entry name" value="BAH"/>
    <property type="match status" value="1"/>
</dbReference>
<proteinExistence type="predicted"/>
<dbReference type="InterPro" id="IPR043151">
    <property type="entry name" value="BAH_sf"/>
</dbReference>
<keyword evidence="3" id="KW-1185">Reference proteome</keyword>
<reference evidence="2 3" key="1">
    <citation type="journal article" date="2024" name="J Genomics">
        <title>Draft genome sequencing and assembly of Favolaschia claudopus CIRM-BRFM 2984 isolated from oak limbs.</title>
        <authorList>
            <person name="Navarro D."/>
            <person name="Drula E."/>
            <person name="Chaduli D."/>
            <person name="Cazenave R."/>
            <person name="Ahrendt S."/>
            <person name="Wang J."/>
            <person name="Lipzen A."/>
            <person name="Daum C."/>
            <person name="Barry K."/>
            <person name="Grigoriev I.V."/>
            <person name="Favel A."/>
            <person name="Rosso M.N."/>
            <person name="Martin F."/>
        </authorList>
    </citation>
    <scope>NUCLEOTIDE SEQUENCE [LARGE SCALE GENOMIC DNA]</scope>
    <source>
        <strain evidence="2 3">CIRM-BRFM 2984</strain>
    </source>
</reference>
<dbReference type="AlphaFoldDB" id="A0AAW0E9H4"/>
<dbReference type="Proteomes" id="UP001362999">
    <property type="component" value="Unassembled WGS sequence"/>
</dbReference>
<protein>
    <recommendedName>
        <fullName evidence="1">BAH domain-containing protein</fullName>
    </recommendedName>
</protein>
<comment type="caution">
    <text evidence="2">The sequence shown here is derived from an EMBL/GenBank/DDBJ whole genome shotgun (WGS) entry which is preliminary data.</text>
</comment>
<dbReference type="CDD" id="cd04370">
    <property type="entry name" value="BAH"/>
    <property type="match status" value="1"/>
</dbReference>
<dbReference type="Gene3D" id="2.30.30.490">
    <property type="match status" value="1"/>
</dbReference>
<dbReference type="InterPro" id="IPR001025">
    <property type="entry name" value="BAH_dom"/>
</dbReference>
<evidence type="ECO:0000259" key="1">
    <source>
        <dbReference type="PROSITE" id="PS51038"/>
    </source>
</evidence>